<evidence type="ECO:0000256" key="1">
    <source>
        <dbReference type="ARBA" id="ARBA00022729"/>
    </source>
</evidence>
<dbReference type="HOGENOM" id="CLU_064076_8_0_7"/>
<name>C6BUD8_MARSD</name>
<gene>
    <name evidence="3" type="ordered locus">Desal_1886</name>
</gene>
<protein>
    <submittedName>
        <fullName evidence="3">Extracellular solute-binding protein family 3</fullName>
    </submittedName>
</protein>
<dbReference type="OrthoDB" id="5455300at2"/>
<dbReference type="Pfam" id="PF00497">
    <property type="entry name" value="SBP_bac_3"/>
    <property type="match status" value="1"/>
</dbReference>
<dbReference type="eggNOG" id="COG0834">
    <property type="taxonomic scope" value="Bacteria"/>
</dbReference>
<dbReference type="PANTHER" id="PTHR35936">
    <property type="entry name" value="MEMBRANE-BOUND LYTIC MUREIN TRANSGLYCOSYLASE F"/>
    <property type="match status" value="1"/>
</dbReference>
<accession>C6BUD8</accession>
<reference evidence="3 4" key="1">
    <citation type="submission" date="2009-06" db="EMBL/GenBank/DDBJ databases">
        <title>Complete sequence of Desulfovibrio salexigens DSM 2638.</title>
        <authorList>
            <consortium name="US DOE Joint Genome Institute"/>
            <person name="Lucas S."/>
            <person name="Copeland A."/>
            <person name="Lapidus A."/>
            <person name="Glavina del Rio T."/>
            <person name="Tice H."/>
            <person name="Bruce D."/>
            <person name="Goodwin L."/>
            <person name="Pitluck S."/>
            <person name="Munk A.C."/>
            <person name="Brettin T."/>
            <person name="Detter J.C."/>
            <person name="Han C."/>
            <person name="Tapia R."/>
            <person name="Larimer F."/>
            <person name="Land M."/>
            <person name="Hauser L."/>
            <person name="Kyrpides N."/>
            <person name="Anderson I."/>
            <person name="Wall J.D."/>
            <person name="Arkin A.P."/>
            <person name="Dehal P."/>
            <person name="Chivian D."/>
            <person name="Giles B."/>
            <person name="Hazen T.C."/>
        </authorList>
    </citation>
    <scope>NUCLEOTIDE SEQUENCE [LARGE SCALE GENOMIC DNA]</scope>
    <source>
        <strain evidence="4">ATCC 14822 / DSM 2638 / NCIMB 8403 / VKM B-1763</strain>
    </source>
</reference>
<dbReference type="STRING" id="526222.Desal_1886"/>
<sequence>MLRLILFVLLVLMAFPPVLSAKSLILVTLDTPPQTYLENGKPTGFLVEIVSKAATRAGYTPDIRIVPWKRALTMAKKGTADAVFNAGFNEKRNKYLRYPETVLITEKVVALRRVGTDTYFSDDFEGSEKYIGGIGRGFYYGEKVDSALKNNDFKRIEEVPNIDLNVKKLLLGRIDFFFADYYPALSFLNDNDLLGKIEAILDPKTGLPLVYSMSDTYLAFSRKKDSEAFEKVSSELKKMKKEGEYKEIMLKYIPVHDGF</sequence>
<dbReference type="Gene3D" id="3.40.190.10">
    <property type="entry name" value="Periplasmic binding protein-like II"/>
    <property type="match status" value="2"/>
</dbReference>
<dbReference type="SUPFAM" id="SSF53850">
    <property type="entry name" value="Periplasmic binding protein-like II"/>
    <property type="match status" value="1"/>
</dbReference>
<dbReference type="PANTHER" id="PTHR35936:SF25">
    <property type="entry name" value="ABC TRANSPORTER SUBSTRATE-BINDING PROTEIN"/>
    <property type="match status" value="1"/>
</dbReference>
<keyword evidence="1" id="KW-0732">Signal</keyword>
<dbReference type="RefSeq" id="WP_015851763.1">
    <property type="nucleotide sequence ID" value="NC_012881.1"/>
</dbReference>
<dbReference type="SMART" id="SM00062">
    <property type="entry name" value="PBPb"/>
    <property type="match status" value="1"/>
</dbReference>
<feature type="domain" description="Solute-binding protein family 3/N-terminal" evidence="2">
    <location>
        <begin position="22"/>
        <end position="256"/>
    </location>
</feature>
<organism evidence="3 4">
    <name type="scientific">Maridesulfovibrio salexigens (strain ATCC 14822 / DSM 2638 / NCIMB 8403 / VKM B-1763)</name>
    <name type="common">Desulfovibrio salexigens</name>
    <dbReference type="NCBI Taxonomy" id="526222"/>
    <lineage>
        <taxon>Bacteria</taxon>
        <taxon>Pseudomonadati</taxon>
        <taxon>Thermodesulfobacteriota</taxon>
        <taxon>Desulfovibrionia</taxon>
        <taxon>Desulfovibrionales</taxon>
        <taxon>Desulfovibrionaceae</taxon>
        <taxon>Maridesulfovibrio</taxon>
    </lineage>
</organism>
<dbReference type="KEGG" id="dsa:Desal_1886"/>
<keyword evidence="4" id="KW-1185">Reference proteome</keyword>
<dbReference type="InterPro" id="IPR001638">
    <property type="entry name" value="Solute-binding_3/MltF_N"/>
</dbReference>
<dbReference type="EMBL" id="CP001649">
    <property type="protein sequence ID" value="ACS79947.1"/>
    <property type="molecule type" value="Genomic_DNA"/>
</dbReference>
<evidence type="ECO:0000313" key="4">
    <source>
        <dbReference type="Proteomes" id="UP000002601"/>
    </source>
</evidence>
<evidence type="ECO:0000313" key="3">
    <source>
        <dbReference type="EMBL" id="ACS79947.1"/>
    </source>
</evidence>
<proteinExistence type="predicted"/>
<evidence type="ECO:0000259" key="2">
    <source>
        <dbReference type="SMART" id="SM00062"/>
    </source>
</evidence>
<dbReference type="Proteomes" id="UP000002601">
    <property type="component" value="Chromosome"/>
</dbReference>
<dbReference type="AlphaFoldDB" id="C6BUD8"/>